<protein>
    <submittedName>
        <fullName evidence="2">GNAT family N-acetyltransferase</fullName>
    </submittedName>
</protein>
<dbReference type="SUPFAM" id="SSF55729">
    <property type="entry name" value="Acyl-CoA N-acyltransferases (Nat)"/>
    <property type="match status" value="1"/>
</dbReference>
<sequence>MKRIETARLYIREYNIEDLSALHEILSDELTMSFWPKPFNYYQSEEWIKNRGIGKYQEGYGRFAIELKETGKIIGDAGLLRLEVAGEVENDLGYIIKSDYWGQGFGFEAANALMIRGFKELNLQRICANMPTTHNASRKVAEKLGMKLDKQFLNSRNRDILTCLYVGNPRT</sequence>
<dbReference type="AlphaFoldDB" id="A0A7G5BZF2"/>
<accession>A0A7G5BZF2</accession>
<evidence type="ECO:0000313" key="2">
    <source>
        <dbReference type="EMBL" id="QMV42336.1"/>
    </source>
</evidence>
<dbReference type="Proteomes" id="UP000515679">
    <property type="component" value="Chromosome"/>
</dbReference>
<evidence type="ECO:0000259" key="1">
    <source>
        <dbReference type="PROSITE" id="PS51186"/>
    </source>
</evidence>
<dbReference type="PANTHER" id="PTHR43792">
    <property type="entry name" value="GNAT FAMILY, PUTATIVE (AFU_ORTHOLOGUE AFUA_3G00765)-RELATED-RELATED"/>
    <property type="match status" value="1"/>
</dbReference>
<dbReference type="KEGG" id="cchl:FPL14_14875"/>
<evidence type="ECO:0000313" key="3">
    <source>
        <dbReference type="Proteomes" id="UP000515679"/>
    </source>
</evidence>
<keyword evidence="3" id="KW-1185">Reference proteome</keyword>
<keyword evidence="2" id="KW-0808">Transferase</keyword>
<dbReference type="Pfam" id="PF13302">
    <property type="entry name" value="Acetyltransf_3"/>
    <property type="match status" value="1"/>
</dbReference>
<feature type="domain" description="N-acetyltransferase" evidence="1">
    <location>
        <begin position="9"/>
        <end position="167"/>
    </location>
</feature>
<dbReference type="InterPro" id="IPR051531">
    <property type="entry name" value="N-acetyltransferase"/>
</dbReference>
<dbReference type="PANTHER" id="PTHR43792:SF1">
    <property type="entry name" value="N-ACETYLTRANSFERASE DOMAIN-CONTAINING PROTEIN"/>
    <property type="match status" value="1"/>
</dbReference>
<proteinExistence type="predicted"/>
<dbReference type="InterPro" id="IPR000182">
    <property type="entry name" value="GNAT_dom"/>
</dbReference>
<dbReference type="GO" id="GO:0016747">
    <property type="term" value="F:acyltransferase activity, transferring groups other than amino-acyl groups"/>
    <property type="evidence" value="ECO:0007669"/>
    <property type="project" value="InterPro"/>
</dbReference>
<dbReference type="RefSeq" id="WP_182303728.1">
    <property type="nucleotide sequence ID" value="NZ_CP041969.1"/>
</dbReference>
<dbReference type="PROSITE" id="PS51186">
    <property type="entry name" value="GNAT"/>
    <property type="match status" value="1"/>
</dbReference>
<dbReference type="InterPro" id="IPR016181">
    <property type="entry name" value="Acyl_CoA_acyltransferase"/>
</dbReference>
<dbReference type="Gene3D" id="3.40.630.30">
    <property type="match status" value="1"/>
</dbReference>
<dbReference type="EMBL" id="CP041969">
    <property type="protein sequence ID" value="QMV42336.1"/>
    <property type="molecule type" value="Genomic_DNA"/>
</dbReference>
<organism evidence="2 3">
    <name type="scientific">Cohnella cholangitidis</name>
    <dbReference type="NCBI Taxonomy" id="2598458"/>
    <lineage>
        <taxon>Bacteria</taxon>
        <taxon>Bacillati</taxon>
        <taxon>Bacillota</taxon>
        <taxon>Bacilli</taxon>
        <taxon>Bacillales</taxon>
        <taxon>Paenibacillaceae</taxon>
        <taxon>Cohnella</taxon>
    </lineage>
</organism>
<reference evidence="2 3" key="1">
    <citation type="submission" date="2019-07" db="EMBL/GenBank/DDBJ databases">
        <authorList>
            <person name="Kim J.K."/>
            <person name="Cheong H.-M."/>
            <person name="Choi Y."/>
            <person name="Hwang K.J."/>
            <person name="Lee S."/>
            <person name="Choi C."/>
        </authorList>
    </citation>
    <scope>NUCLEOTIDE SEQUENCE [LARGE SCALE GENOMIC DNA]</scope>
    <source>
        <strain evidence="2 3">KS 22</strain>
    </source>
</reference>
<name>A0A7G5BZF2_9BACL</name>
<gene>
    <name evidence="2" type="ORF">FPL14_14875</name>
</gene>